<dbReference type="GO" id="GO:0008270">
    <property type="term" value="F:zinc ion binding"/>
    <property type="evidence" value="ECO:0007669"/>
    <property type="project" value="UniProtKB-KW"/>
</dbReference>
<dbReference type="GO" id="GO:0061630">
    <property type="term" value="F:ubiquitin protein ligase activity"/>
    <property type="evidence" value="ECO:0007669"/>
    <property type="project" value="UniProtKB-EC"/>
</dbReference>
<evidence type="ECO:0000256" key="1">
    <source>
        <dbReference type="ARBA" id="ARBA00000900"/>
    </source>
</evidence>
<organism evidence="12 13">
    <name type="scientific">Amphibalanus amphitrite</name>
    <name type="common">Striped barnacle</name>
    <name type="synonym">Balanus amphitrite</name>
    <dbReference type="NCBI Taxonomy" id="1232801"/>
    <lineage>
        <taxon>Eukaryota</taxon>
        <taxon>Metazoa</taxon>
        <taxon>Ecdysozoa</taxon>
        <taxon>Arthropoda</taxon>
        <taxon>Crustacea</taxon>
        <taxon>Multicrustacea</taxon>
        <taxon>Cirripedia</taxon>
        <taxon>Thoracica</taxon>
        <taxon>Thoracicalcarea</taxon>
        <taxon>Balanomorpha</taxon>
        <taxon>Balanoidea</taxon>
        <taxon>Balanidae</taxon>
        <taxon>Amphibalaninae</taxon>
        <taxon>Amphibalanus</taxon>
    </lineage>
</organism>
<dbReference type="OrthoDB" id="941555at2759"/>
<dbReference type="Gene3D" id="3.30.40.10">
    <property type="entry name" value="Zinc/RING finger domain, C3HC4 (zinc finger)"/>
    <property type="match status" value="2"/>
</dbReference>
<dbReference type="SUPFAM" id="SSF49599">
    <property type="entry name" value="TRAF domain-like"/>
    <property type="match status" value="1"/>
</dbReference>
<dbReference type="InterPro" id="IPR013010">
    <property type="entry name" value="Znf_SIAH"/>
</dbReference>
<proteinExistence type="inferred from homology"/>
<dbReference type="GO" id="GO:0016567">
    <property type="term" value="P:protein ubiquitination"/>
    <property type="evidence" value="ECO:0007669"/>
    <property type="project" value="UniProtKB-UniPathway"/>
</dbReference>
<dbReference type="UniPathway" id="UPA00143"/>
<keyword evidence="7 10" id="KW-0863">Zinc-finger</keyword>
<dbReference type="PANTHER" id="PTHR45877">
    <property type="entry name" value="E3 UBIQUITIN-PROTEIN LIGASE SIAH2"/>
    <property type="match status" value="1"/>
</dbReference>
<dbReference type="InterPro" id="IPR049548">
    <property type="entry name" value="Sina-like_RING"/>
</dbReference>
<name>A0A6A4X2M4_AMPAM</name>
<evidence type="ECO:0000256" key="9">
    <source>
        <dbReference type="ARBA" id="ARBA00022833"/>
    </source>
</evidence>
<accession>A0A6A4X2M4</accession>
<evidence type="ECO:0000313" key="12">
    <source>
        <dbReference type="EMBL" id="KAF0313535.1"/>
    </source>
</evidence>
<evidence type="ECO:0000256" key="3">
    <source>
        <dbReference type="ARBA" id="ARBA00009119"/>
    </source>
</evidence>
<evidence type="ECO:0000256" key="5">
    <source>
        <dbReference type="ARBA" id="ARBA00022679"/>
    </source>
</evidence>
<keyword evidence="6" id="KW-0479">Metal-binding</keyword>
<dbReference type="Pfam" id="PF21361">
    <property type="entry name" value="Sina_ZnF"/>
    <property type="match status" value="1"/>
</dbReference>
<keyword evidence="8" id="KW-0833">Ubl conjugation pathway</keyword>
<keyword evidence="9" id="KW-0862">Zinc</keyword>
<dbReference type="AlphaFoldDB" id="A0A6A4X2M4"/>
<evidence type="ECO:0000256" key="7">
    <source>
        <dbReference type="ARBA" id="ARBA00022771"/>
    </source>
</evidence>
<evidence type="ECO:0000256" key="10">
    <source>
        <dbReference type="PROSITE-ProRule" id="PRU00455"/>
    </source>
</evidence>
<comment type="pathway">
    <text evidence="2">Protein modification; protein ubiquitination.</text>
</comment>
<evidence type="ECO:0000256" key="8">
    <source>
        <dbReference type="ARBA" id="ARBA00022786"/>
    </source>
</evidence>
<comment type="caution">
    <text evidence="12">The sequence shown here is derived from an EMBL/GenBank/DDBJ whole genome shotgun (WGS) entry which is preliminary data.</text>
</comment>
<dbReference type="Pfam" id="PF21362">
    <property type="entry name" value="Sina_RING"/>
    <property type="match status" value="1"/>
</dbReference>
<dbReference type="InterPro" id="IPR004162">
    <property type="entry name" value="SINA-like_animal"/>
</dbReference>
<keyword evidence="5" id="KW-0808">Transferase</keyword>
<evidence type="ECO:0000256" key="2">
    <source>
        <dbReference type="ARBA" id="ARBA00004906"/>
    </source>
</evidence>
<dbReference type="PANTHER" id="PTHR45877:SF2">
    <property type="entry name" value="E3 UBIQUITIN-PROTEIN LIGASE SINA-RELATED"/>
    <property type="match status" value="1"/>
</dbReference>
<comment type="catalytic activity">
    <reaction evidence="1">
        <text>S-ubiquitinyl-[E2 ubiquitin-conjugating enzyme]-L-cysteine + [acceptor protein]-L-lysine = [E2 ubiquitin-conjugating enzyme]-L-cysteine + N(6)-ubiquitinyl-[acceptor protein]-L-lysine.</text>
        <dbReference type="EC" id="2.3.2.27"/>
    </reaction>
</comment>
<feature type="domain" description="SIAH-type" evidence="11">
    <location>
        <begin position="85"/>
        <end position="145"/>
    </location>
</feature>
<sequence length="148" mass="16527">MAQNGTPVNGSVSPARPSPPVDYPALLKLFTCPVCNDFLRPPIPQCKKGHPLCGACRPRVRGVCPLCKQAVTNQTNIMMEQMSQLIKFPCQHARKGCAELVLLKEKPHHESVCDFRPIHCEYHEHGCATVLCLQEMAAHVRQCSFRPR</sequence>
<evidence type="ECO:0000313" key="13">
    <source>
        <dbReference type="Proteomes" id="UP000440578"/>
    </source>
</evidence>
<gene>
    <name evidence="12" type="primary">SINAT3</name>
    <name evidence="12" type="ORF">FJT64_015942</name>
</gene>
<reference evidence="12 13" key="1">
    <citation type="submission" date="2019-07" db="EMBL/GenBank/DDBJ databases">
        <title>Draft genome assembly of a fouling barnacle, Amphibalanus amphitrite (Darwin, 1854): The first reference genome for Thecostraca.</title>
        <authorList>
            <person name="Kim W."/>
        </authorList>
    </citation>
    <scope>NUCLEOTIDE SEQUENCE [LARGE SCALE GENOMIC DNA]</scope>
    <source>
        <strain evidence="12">SNU_AA5</strain>
        <tissue evidence="12">Soma without cirri and trophi</tissue>
    </source>
</reference>
<evidence type="ECO:0000256" key="4">
    <source>
        <dbReference type="ARBA" id="ARBA00012483"/>
    </source>
</evidence>
<evidence type="ECO:0000259" key="11">
    <source>
        <dbReference type="PROSITE" id="PS51081"/>
    </source>
</evidence>
<dbReference type="EMBL" id="VIIS01000083">
    <property type="protein sequence ID" value="KAF0313535.1"/>
    <property type="molecule type" value="Genomic_DNA"/>
</dbReference>
<dbReference type="GO" id="GO:0005737">
    <property type="term" value="C:cytoplasm"/>
    <property type="evidence" value="ECO:0007669"/>
    <property type="project" value="TreeGrafter"/>
</dbReference>
<dbReference type="EC" id="2.3.2.27" evidence="4"/>
<dbReference type="InterPro" id="IPR013083">
    <property type="entry name" value="Znf_RING/FYVE/PHD"/>
</dbReference>
<keyword evidence="13" id="KW-1185">Reference proteome</keyword>
<evidence type="ECO:0000256" key="6">
    <source>
        <dbReference type="ARBA" id="ARBA00022723"/>
    </source>
</evidence>
<protein>
    <recommendedName>
        <fullName evidence="4">RING-type E3 ubiquitin transferase</fullName>
        <ecNumber evidence="4">2.3.2.27</ecNumber>
    </recommendedName>
</protein>
<comment type="similarity">
    <text evidence="3">Belongs to the SINA (Seven in absentia) family.</text>
</comment>
<dbReference type="Proteomes" id="UP000440578">
    <property type="component" value="Unassembled WGS sequence"/>
</dbReference>
<dbReference type="PROSITE" id="PS51081">
    <property type="entry name" value="ZF_SIAH"/>
    <property type="match status" value="1"/>
</dbReference>
<dbReference type="SUPFAM" id="SSF57850">
    <property type="entry name" value="RING/U-box"/>
    <property type="match status" value="1"/>
</dbReference>
<dbReference type="GO" id="GO:0031624">
    <property type="term" value="F:ubiquitin conjugating enzyme binding"/>
    <property type="evidence" value="ECO:0007669"/>
    <property type="project" value="TreeGrafter"/>
</dbReference>
<dbReference type="GO" id="GO:0043161">
    <property type="term" value="P:proteasome-mediated ubiquitin-dependent protein catabolic process"/>
    <property type="evidence" value="ECO:0007669"/>
    <property type="project" value="TreeGrafter"/>
</dbReference>